<feature type="compositionally biased region" description="Low complexity" evidence="1">
    <location>
        <begin position="25"/>
        <end position="38"/>
    </location>
</feature>
<evidence type="ECO:0000313" key="2">
    <source>
        <dbReference type="EMBL" id="KAJ1116526.1"/>
    </source>
</evidence>
<organism evidence="2 3">
    <name type="scientific">Pleurodeles waltl</name>
    <name type="common">Iberian ribbed newt</name>
    <dbReference type="NCBI Taxonomy" id="8319"/>
    <lineage>
        <taxon>Eukaryota</taxon>
        <taxon>Metazoa</taxon>
        <taxon>Chordata</taxon>
        <taxon>Craniata</taxon>
        <taxon>Vertebrata</taxon>
        <taxon>Euteleostomi</taxon>
        <taxon>Amphibia</taxon>
        <taxon>Batrachia</taxon>
        <taxon>Caudata</taxon>
        <taxon>Salamandroidea</taxon>
        <taxon>Salamandridae</taxon>
        <taxon>Pleurodelinae</taxon>
        <taxon>Pleurodeles</taxon>
    </lineage>
</organism>
<dbReference type="Proteomes" id="UP001066276">
    <property type="component" value="Chromosome 8"/>
</dbReference>
<accession>A0AAV7NKI7</accession>
<dbReference type="AlphaFoldDB" id="A0AAV7NKI7"/>
<evidence type="ECO:0000313" key="3">
    <source>
        <dbReference type="Proteomes" id="UP001066276"/>
    </source>
</evidence>
<protein>
    <submittedName>
        <fullName evidence="2">Uncharacterized protein</fullName>
    </submittedName>
</protein>
<keyword evidence="3" id="KW-1185">Reference proteome</keyword>
<evidence type="ECO:0000256" key="1">
    <source>
        <dbReference type="SAM" id="MobiDB-lite"/>
    </source>
</evidence>
<sequence>MSGSGRTPVGRGKAGSGRARRRQSSLEQGSPGSEEGGQTHFQGHSEGDKWEQQWQRQHQRGDIGVFLKISGS</sequence>
<name>A0AAV7NKI7_PLEWA</name>
<reference evidence="2" key="1">
    <citation type="journal article" date="2022" name="bioRxiv">
        <title>Sequencing and chromosome-scale assembly of the giantPleurodeles waltlgenome.</title>
        <authorList>
            <person name="Brown T."/>
            <person name="Elewa A."/>
            <person name="Iarovenko S."/>
            <person name="Subramanian E."/>
            <person name="Araus A.J."/>
            <person name="Petzold A."/>
            <person name="Susuki M."/>
            <person name="Suzuki K.-i.T."/>
            <person name="Hayashi T."/>
            <person name="Toyoda A."/>
            <person name="Oliveira C."/>
            <person name="Osipova E."/>
            <person name="Leigh N.D."/>
            <person name="Simon A."/>
            <person name="Yun M.H."/>
        </authorList>
    </citation>
    <scope>NUCLEOTIDE SEQUENCE</scope>
    <source>
        <strain evidence="2">20211129_DDA</strain>
        <tissue evidence="2">Liver</tissue>
    </source>
</reference>
<feature type="region of interest" description="Disordered" evidence="1">
    <location>
        <begin position="1"/>
        <end position="72"/>
    </location>
</feature>
<gene>
    <name evidence="2" type="ORF">NDU88_004736</name>
</gene>
<comment type="caution">
    <text evidence="2">The sequence shown here is derived from an EMBL/GenBank/DDBJ whole genome shotgun (WGS) entry which is preliminary data.</text>
</comment>
<proteinExistence type="predicted"/>
<dbReference type="EMBL" id="JANPWB010000012">
    <property type="protein sequence ID" value="KAJ1116526.1"/>
    <property type="molecule type" value="Genomic_DNA"/>
</dbReference>